<evidence type="ECO:0000256" key="1">
    <source>
        <dbReference type="ARBA" id="ARBA00001946"/>
    </source>
</evidence>
<evidence type="ECO:0000256" key="5">
    <source>
        <dbReference type="ARBA" id="ARBA00022842"/>
    </source>
</evidence>
<dbReference type="InterPro" id="IPR003562">
    <property type="entry name" value="Mutator_MutX_prot"/>
</dbReference>
<dbReference type="AlphaFoldDB" id="A0A2C6BSF9"/>
<sequence>MITTLCYLEKDNKYLMLHRTKKENDINKNKWLGVGGKLEKNETPEQCLFREVKEETGLTLIDYIHRGIVIFNFNDDEPLYMYLYTSKNFLGEVQECSEGDLKWINKSEIYNLNLWEGDKIFLDLLNKDTSFFYLTLDYEDDNLISSDLKFKEDDFTCFEVFVPENYVKDIVKALSRYDLLKEGNYNDVYALIDVEGHWTTLEGAKAFIGEVGKESIEKEKLMKFRVKKEFTDLAYFLIKKAHPYEVPVINIFWLYNKWC</sequence>
<dbReference type="GO" id="GO:0005737">
    <property type="term" value="C:cytoplasm"/>
    <property type="evidence" value="ECO:0007669"/>
    <property type="project" value="TreeGrafter"/>
</dbReference>
<dbReference type="PROSITE" id="PS51462">
    <property type="entry name" value="NUDIX"/>
    <property type="match status" value="1"/>
</dbReference>
<comment type="cofactor">
    <cofactor evidence="1">
        <name>Mg(2+)</name>
        <dbReference type="ChEBI" id="CHEBI:18420"/>
    </cofactor>
</comment>
<comment type="similarity">
    <text evidence="2">Belongs to the Nudix hydrolase family.</text>
</comment>
<dbReference type="InterPro" id="IPR015867">
    <property type="entry name" value="N-reg_PII/ATP_PRibTrfase_C"/>
</dbReference>
<dbReference type="InterPro" id="IPR015797">
    <property type="entry name" value="NUDIX_hydrolase-like_dom_sf"/>
</dbReference>
<evidence type="ECO:0000313" key="7">
    <source>
        <dbReference type="EMBL" id="PHI07163.1"/>
    </source>
</evidence>
<dbReference type="SUPFAM" id="SSF102705">
    <property type="entry name" value="NIF3 (NGG1p interacting factor 3)-like"/>
    <property type="match status" value="1"/>
</dbReference>
<dbReference type="EMBL" id="NIRN01000001">
    <property type="protein sequence ID" value="PHI07163.1"/>
    <property type="molecule type" value="Genomic_DNA"/>
</dbReference>
<gene>
    <name evidence="7" type="ORF">CBG54_09130</name>
</gene>
<accession>A0A2C6BSF9</accession>
<reference evidence="7 8" key="1">
    <citation type="submission" date="2017-06" db="EMBL/GenBank/DDBJ databases">
        <title>Draft genome sequence of Fusobacterium nucleatum subsp. polymorphum KCOM 1271 (=ChDC F305).</title>
        <authorList>
            <person name="Kook J.-K."/>
            <person name="Park S.-N."/>
            <person name="Lim Y.K."/>
            <person name="Roh H."/>
        </authorList>
    </citation>
    <scope>NUCLEOTIDE SEQUENCE [LARGE SCALE GENOMIC DNA]</scope>
    <source>
        <strain evidence="8">KCOM 1271 (ChDC F305)</strain>
    </source>
</reference>
<dbReference type="GO" id="GO:0046872">
    <property type="term" value="F:metal ion binding"/>
    <property type="evidence" value="ECO:0007669"/>
    <property type="project" value="UniProtKB-KW"/>
</dbReference>
<dbReference type="InterPro" id="IPR020084">
    <property type="entry name" value="NUDIX_hydrolase_CS"/>
</dbReference>
<evidence type="ECO:0000313" key="8">
    <source>
        <dbReference type="Proteomes" id="UP000224182"/>
    </source>
</evidence>
<dbReference type="InterPro" id="IPR036069">
    <property type="entry name" value="DUF34/NIF3_sf"/>
</dbReference>
<evidence type="ECO:0000259" key="6">
    <source>
        <dbReference type="PROSITE" id="PS51462"/>
    </source>
</evidence>
<keyword evidence="4" id="KW-0378">Hydrolase</keyword>
<dbReference type="GO" id="GO:0006281">
    <property type="term" value="P:DNA repair"/>
    <property type="evidence" value="ECO:0007669"/>
    <property type="project" value="InterPro"/>
</dbReference>
<evidence type="ECO:0000256" key="3">
    <source>
        <dbReference type="ARBA" id="ARBA00022723"/>
    </source>
</evidence>
<evidence type="ECO:0000256" key="2">
    <source>
        <dbReference type="ARBA" id="ARBA00005582"/>
    </source>
</evidence>
<protein>
    <submittedName>
        <fullName evidence="7">DNA mismatch repair protein MutT</fullName>
    </submittedName>
</protein>
<dbReference type="CDD" id="cd18886">
    <property type="entry name" value="NUDIX_MutT_Nudt1"/>
    <property type="match status" value="1"/>
</dbReference>
<proteinExistence type="inferred from homology"/>
<organism evidence="7 8">
    <name type="scientific">Fusobacterium nucleatum subsp. polymorphum</name>
    <name type="common">Fusobacterium polymorphum</name>
    <dbReference type="NCBI Taxonomy" id="76857"/>
    <lineage>
        <taxon>Bacteria</taxon>
        <taxon>Fusobacteriati</taxon>
        <taxon>Fusobacteriota</taxon>
        <taxon>Fusobacteriia</taxon>
        <taxon>Fusobacteriales</taxon>
        <taxon>Fusobacteriaceae</taxon>
        <taxon>Fusobacterium</taxon>
    </lineage>
</organism>
<dbReference type="Proteomes" id="UP000224182">
    <property type="component" value="Unassembled WGS sequence"/>
</dbReference>
<keyword evidence="3" id="KW-0479">Metal-binding</keyword>
<dbReference type="PANTHER" id="PTHR43758:SF2">
    <property type="entry name" value="OXIDIZED PURINE NUCLEOSIDE TRIPHOSPHATE HYDROLASE"/>
    <property type="match status" value="1"/>
</dbReference>
<dbReference type="RefSeq" id="WP_098974812.1">
    <property type="nucleotide sequence ID" value="NZ_CP077110.1"/>
</dbReference>
<dbReference type="Pfam" id="PF00293">
    <property type="entry name" value="NUDIX"/>
    <property type="match status" value="1"/>
</dbReference>
<keyword evidence="5" id="KW-0460">Magnesium</keyword>
<dbReference type="PROSITE" id="PS00893">
    <property type="entry name" value="NUDIX_BOX"/>
    <property type="match status" value="1"/>
</dbReference>
<feature type="domain" description="Nudix hydrolase" evidence="6">
    <location>
        <begin position="1"/>
        <end position="127"/>
    </location>
</feature>
<dbReference type="GO" id="GO:0008413">
    <property type="term" value="F:8-oxo-7,8-dihydroguanosine triphosphate pyrophosphatase activity"/>
    <property type="evidence" value="ECO:0007669"/>
    <property type="project" value="InterPro"/>
</dbReference>
<evidence type="ECO:0000256" key="4">
    <source>
        <dbReference type="ARBA" id="ARBA00022801"/>
    </source>
</evidence>
<dbReference type="PANTHER" id="PTHR43758">
    <property type="entry name" value="7,8-DIHYDRO-8-OXOGUANINE TRIPHOSPHATASE"/>
    <property type="match status" value="1"/>
</dbReference>
<comment type="caution">
    <text evidence="7">The sequence shown here is derived from an EMBL/GenBank/DDBJ whole genome shotgun (WGS) entry which is preliminary data.</text>
</comment>
<dbReference type="InterPro" id="IPR000086">
    <property type="entry name" value="NUDIX_hydrolase_dom"/>
</dbReference>
<dbReference type="PRINTS" id="PR01402">
    <property type="entry name" value="MUTATORMUTX"/>
</dbReference>
<dbReference type="Gene3D" id="3.90.79.10">
    <property type="entry name" value="Nucleoside Triphosphate Pyrophosphohydrolase"/>
    <property type="match status" value="1"/>
</dbReference>
<dbReference type="SUPFAM" id="SSF55811">
    <property type="entry name" value="Nudix"/>
    <property type="match status" value="1"/>
</dbReference>
<name>A0A2C6BSF9_FUSNP</name>
<dbReference type="Gene3D" id="3.30.70.120">
    <property type="match status" value="1"/>
</dbReference>